<evidence type="ECO:0000313" key="7">
    <source>
        <dbReference type="Proteomes" id="UP000241769"/>
    </source>
</evidence>
<sequence length="170" mass="18363">MNIGKCNKCGKTVYQQEGLTAGPPGKTQAFHKGCFKCVTCGWQLTLTNYKAWEGKAYCANHYPVTGFGDHTAKHVSGQQDAVSRADQSALNAPKIDTHKSNVVVDYQDHKPAVGLDAVELKHAREAPKGDVQKSNVLGPQGHTPAVGLDSIELKNALDAPKIEQNNQTIR</sequence>
<name>A0A2P6MQZ4_9EUKA</name>
<accession>A0A2P6MQZ4</accession>
<evidence type="ECO:0000256" key="4">
    <source>
        <dbReference type="PROSITE-ProRule" id="PRU00125"/>
    </source>
</evidence>
<gene>
    <name evidence="6" type="ORF">PROFUN_06454</name>
</gene>
<dbReference type="SMART" id="SM00132">
    <property type="entry name" value="LIM"/>
    <property type="match status" value="1"/>
</dbReference>
<feature type="domain" description="LIM zinc-binding" evidence="5">
    <location>
        <begin position="4"/>
        <end position="68"/>
    </location>
</feature>
<dbReference type="PROSITE" id="PS50023">
    <property type="entry name" value="LIM_DOMAIN_2"/>
    <property type="match status" value="1"/>
</dbReference>
<dbReference type="Proteomes" id="UP000241769">
    <property type="component" value="Unassembled WGS sequence"/>
</dbReference>
<dbReference type="InterPro" id="IPR001781">
    <property type="entry name" value="Znf_LIM"/>
</dbReference>
<evidence type="ECO:0000256" key="2">
    <source>
        <dbReference type="ARBA" id="ARBA00022833"/>
    </source>
</evidence>
<dbReference type="OrthoDB" id="1679758at2759"/>
<organism evidence="6 7">
    <name type="scientific">Planoprotostelium fungivorum</name>
    <dbReference type="NCBI Taxonomy" id="1890364"/>
    <lineage>
        <taxon>Eukaryota</taxon>
        <taxon>Amoebozoa</taxon>
        <taxon>Evosea</taxon>
        <taxon>Variosea</taxon>
        <taxon>Cavosteliida</taxon>
        <taxon>Cavosteliaceae</taxon>
        <taxon>Planoprotostelium</taxon>
    </lineage>
</organism>
<dbReference type="PANTHER" id="PTHR24206">
    <property type="entry name" value="OS06G0237300 PROTEIN"/>
    <property type="match status" value="1"/>
</dbReference>
<evidence type="ECO:0000256" key="3">
    <source>
        <dbReference type="ARBA" id="ARBA00023038"/>
    </source>
</evidence>
<keyword evidence="3 4" id="KW-0440">LIM domain</keyword>
<proteinExistence type="predicted"/>
<evidence type="ECO:0000313" key="6">
    <source>
        <dbReference type="EMBL" id="PRP74129.1"/>
    </source>
</evidence>
<keyword evidence="2 4" id="KW-0862">Zinc</keyword>
<dbReference type="InParanoid" id="A0A2P6MQZ4"/>
<evidence type="ECO:0000256" key="1">
    <source>
        <dbReference type="ARBA" id="ARBA00022723"/>
    </source>
</evidence>
<protein>
    <submittedName>
        <fullName evidence="6">LIM-type zinc finger-containing protein</fullName>
    </submittedName>
</protein>
<keyword evidence="1 4" id="KW-0479">Metal-binding</keyword>
<evidence type="ECO:0000259" key="5">
    <source>
        <dbReference type="PROSITE" id="PS50023"/>
    </source>
</evidence>
<dbReference type="STRING" id="1890364.A0A2P6MQZ4"/>
<comment type="caution">
    <text evidence="6">The sequence shown here is derived from an EMBL/GenBank/DDBJ whole genome shotgun (WGS) entry which is preliminary data.</text>
</comment>
<dbReference type="AlphaFoldDB" id="A0A2P6MQZ4"/>
<dbReference type="PROSITE" id="PS00478">
    <property type="entry name" value="LIM_DOMAIN_1"/>
    <property type="match status" value="1"/>
</dbReference>
<dbReference type="EMBL" id="MDYQ01000497">
    <property type="protein sequence ID" value="PRP74129.1"/>
    <property type="molecule type" value="Genomic_DNA"/>
</dbReference>
<keyword evidence="7" id="KW-1185">Reference proteome</keyword>
<dbReference type="Pfam" id="PF00412">
    <property type="entry name" value="LIM"/>
    <property type="match status" value="1"/>
</dbReference>
<dbReference type="SUPFAM" id="SSF57716">
    <property type="entry name" value="Glucocorticoid receptor-like (DNA-binding domain)"/>
    <property type="match status" value="1"/>
</dbReference>
<dbReference type="CDD" id="cd09358">
    <property type="entry name" value="LIM_Mical_like"/>
    <property type="match status" value="1"/>
</dbReference>
<dbReference type="GO" id="GO:0046872">
    <property type="term" value="F:metal ion binding"/>
    <property type="evidence" value="ECO:0007669"/>
    <property type="project" value="UniProtKB-KW"/>
</dbReference>
<dbReference type="Gene3D" id="2.10.110.10">
    <property type="entry name" value="Cysteine Rich Protein"/>
    <property type="match status" value="1"/>
</dbReference>
<reference evidence="6 7" key="1">
    <citation type="journal article" date="2018" name="Genome Biol. Evol.">
        <title>Multiple Roots of Fruiting Body Formation in Amoebozoa.</title>
        <authorList>
            <person name="Hillmann F."/>
            <person name="Forbes G."/>
            <person name="Novohradska S."/>
            <person name="Ferling I."/>
            <person name="Riege K."/>
            <person name="Groth M."/>
            <person name="Westermann M."/>
            <person name="Marz M."/>
            <person name="Spaller T."/>
            <person name="Winckler T."/>
            <person name="Schaap P."/>
            <person name="Glockner G."/>
        </authorList>
    </citation>
    <scope>NUCLEOTIDE SEQUENCE [LARGE SCALE GENOMIC DNA]</scope>
    <source>
        <strain evidence="6 7">Jena</strain>
    </source>
</reference>